<evidence type="ECO:0000313" key="1">
    <source>
        <dbReference type="EMBL" id="KAI3667029.1"/>
    </source>
</evidence>
<dbReference type="EMBL" id="CM042063">
    <property type="protein sequence ID" value="KAI3667029.1"/>
    <property type="molecule type" value="Genomic_DNA"/>
</dbReference>
<reference evidence="2" key="1">
    <citation type="journal article" date="2022" name="Mol. Ecol. Resour.">
        <title>The genomes of chicory, endive, great burdock and yacon provide insights into Asteraceae palaeo-polyploidization history and plant inulin production.</title>
        <authorList>
            <person name="Fan W."/>
            <person name="Wang S."/>
            <person name="Wang H."/>
            <person name="Wang A."/>
            <person name="Jiang F."/>
            <person name="Liu H."/>
            <person name="Zhao H."/>
            <person name="Xu D."/>
            <person name="Zhang Y."/>
        </authorList>
    </citation>
    <scope>NUCLEOTIDE SEQUENCE [LARGE SCALE GENOMIC DNA]</scope>
    <source>
        <strain evidence="2">cv. Niubang</strain>
    </source>
</reference>
<evidence type="ECO:0000313" key="2">
    <source>
        <dbReference type="Proteomes" id="UP001055879"/>
    </source>
</evidence>
<comment type="caution">
    <text evidence="1">The sequence shown here is derived from an EMBL/GenBank/DDBJ whole genome shotgun (WGS) entry which is preliminary data.</text>
</comment>
<sequence>MTKCLNDFVSGSKQNGSEAYFSTFSLQGRQPPMLSPPTSTSPHVDLLHDRLLSTNSFRRSLREVELEAKFEDEVSKIKRDIVFAASLF</sequence>
<protein>
    <submittedName>
        <fullName evidence="1">Uncharacterized protein</fullName>
    </submittedName>
</protein>
<gene>
    <name evidence="1" type="ORF">L6452_42071</name>
</gene>
<dbReference type="Proteomes" id="UP001055879">
    <property type="component" value="Linkage Group LG17"/>
</dbReference>
<proteinExistence type="predicted"/>
<keyword evidence="2" id="KW-1185">Reference proteome</keyword>
<organism evidence="1 2">
    <name type="scientific">Arctium lappa</name>
    <name type="common">Greater burdock</name>
    <name type="synonym">Lappa major</name>
    <dbReference type="NCBI Taxonomy" id="4217"/>
    <lineage>
        <taxon>Eukaryota</taxon>
        <taxon>Viridiplantae</taxon>
        <taxon>Streptophyta</taxon>
        <taxon>Embryophyta</taxon>
        <taxon>Tracheophyta</taxon>
        <taxon>Spermatophyta</taxon>
        <taxon>Magnoliopsida</taxon>
        <taxon>eudicotyledons</taxon>
        <taxon>Gunneridae</taxon>
        <taxon>Pentapetalae</taxon>
        <taxon>asterids</taxon>
        <taxon>campanulids</taxon>
        <taxon>Asterales</taxon>
        <taxon>Asteraceae</taxon>
        <taxon>Carduoideae</taxon>
        <taxon>Cardueae</taxon>
        <taxon>Arctiinae</taxon>
        <taxon>Arctium</taxon>
    </lineage>
</organism>
<name>A0ACB8XHR2_ARCLA</name>
<reference evidence="1 2" key="2">
    <citation type="journal article" date="2022" name="Mol. Ecol. Resour.">
        <title>The genomes of chicory, endive, great burdock and yacon provide insights into Asteraceae paleo-polyploidization history and plant inulin production.</title>
        <authorList>
            <person name="Fan W."/>
            <person name="Wang S."/>
            <person name="Wang H."/>
            <person name="Wang A."/>
            <person name="Jiang F."/>
            <person name="Liu H."/>
            <person name="Zhao H."/>
            <person name="Xu D."/>
            <person name="Zhang Y."/>
        </authorList>
    </citation>
    <scope>NUCLEOTIDE SEQUENCE [LARGE SCALE GENOMIC DNA]</scope>
    <source>
        <strain evidence="2">cv. Niubang</strain>
    </source>
</reference>
<accession>A0ACB8XHR2</accession>